<keyword evidence="1" id="KW-1133">Transmembrane helix</keyword>
<reference evidence="2" key="1">
    <citation type="submission" date="2014-11" db="EMBL/GenBank/DDBJ databases">
        <authorList>
            <person name="Amaro Gonzalez C."/>
        </authorList>
    </citation>
    <scope>NUCLEOTIDE SEQUENCE</scope>
</reference>
<keyword evidence="1" id="KW-0812">Transmembrane</keyword>
<feature type="transmembrane region" description="Helical" evidence="1">
    <location>
        <begin position="21"/>
        <end position="40"/>
    </location>
</feature>
<organism evidence="2">
    <name type="scientific">Anguilla anguilla</name>
    <name type="common">European freshwater eel</name>
    <name type="synonym">Muraena anguilla</name>
    <dbReference type="NCBI Taxonomy" id="7936"/>
    <lineage>
        <taxon>Eukaryota</taxon>
        <taxon>Metazoa</taxon>
        <taxon>Chordata</taxon>
        <taxon>Craniata</taxon>
        <taxon>Vertebrata</taxon>
        <taxon>Euteleostomi</taxon>
        <taxon>Actinopterygii</taxon>
        <taxon>Neopterygii</taxon>
        <taxon>Teleostei</taxon>
        <taxon>Anguilliformes</taxon>
        <taxon>Anguillidae</taxon>
        <taxon>Anguilla</taxon>
    </lineage>
</organism>
<proteinExistence type="predicted"/>
<sequence length="42" mass="5179">MYYILILITCLNQTHILFKCYRFFLFALMTVYQSYNGYIIEN</sequence>
<accession>A0A0E9RTK6</accession>
<dbReference type="AlphaFoldDB" id="A0A0E9RTK6"/>
<protein>
    <submittedName>
        <fullName evidence="2">Uncharacterized protein</fullName>
    </submittedName>
</protein>
<keyword evidence="1" id="KW-0472">Membrane</keyword>
<evidence type="ECO:0000313" key="2">
    <source>
        <dbReference type="EMBL" id="JAH32471.1"/>
    </source>
</evidence>
<dbReference type="EMBL" id="GBXM01076106">
    <property type="protein sequence ID" value="JAH32471.1"/>
    <property type="molecule type" value="Transcribed_RNA"/>
</dbReference>
<name>A0A0E9RTK6_ANGAN</name>
<evidence type="ECO:0000256" key="1">
    <source>
        <dbReference type="SAM" id="Phobius"/>
    </source>
</evidence>
<reference evidence="2" key="2">
    <citation type="journal article" date="2015" name="Fish Shellfish Immunol.">
        <title>Early steps in the European eel (Anguilla anguilla)-Vibrio vulnificus interaction in the gills: Role of the RtxA13 toxin.</title>
        <authorList>
            <person name="Callol A."/>
            <person name="Pajuelo D."/>
            <person name="Ebbesson L."/>
            <person name="Teles M."/>
            <person name="MacKenzie S."/>
            <person name="Amaro C."/>
        </authorList>
    </citation>
    <scope>NUCLEOTIDE SEQUENCE</scope>
</reference>